<evidence type="ECO:0000256" key="17">
    <source>
        <dbReference type="ARBA" id="ARBA00049443"/>
    </source>
</evidence>
<dbReference type="GO" id="GO:0047822">
    <property type="term" value="F:hypotaurine monooxygenase activity"/>
    <property type="evidence" value="ECO:0007669"/>
    <property type="project" value="RHEA"/>
</dbReference>
<dbReference type="AlphaFoldDB" id="A0A1I7SAL3"/>
<dbReference type="FunFam" id="3.50.50.60:FF:000159">
    <property type="entry name" value="Dimethylaniline monooxygenase [N-oxide-forming]"/>
    <property type="match status" value="1"/>
</dbReference>
<evidence type="ECO:0000256" key="3">
    <source>
        <dbReference type="ARBA" id="ARBA00009183"/>
    </source>
</evidence>
<evidence type="ECO:0000256" key="12">
    <source>
        <dbReference type="ARBA" id="ARBA00023136"/>
    </source>
</evidence>
<dbReference type="PANTHER" id="PTHR23023">
    <property type="entry name" value="DIMETHYLANILINE MONOOXYGENASE"/>
    <property type="match status" value="1"/>
</dbReference>
<keyword evidence="6" id="KW-0256">Endoplasmic reticulum</keyword>
<comment type="similarity">
    <text evidence="3 18">Belongs to the FMO family.</text>
</comment>
<dbReference type="Gene3D" id="3.50.50.60">
    <property type="entry name" value="FAD/NAD(P)-binding domain"/>
    <property type="match status" value="1"/>
</dbReference>
<reference evidence="21" key="1">
    <citation type="submission" date="2016-11" db="UniProtKB">
        <authorList>
            <consortium name="WormBaseParasite"/>
        </authorList>
    </citation>
    <scope>IDENTIFICATION</scope>
</reference>
<dbReference type="InterPro" id="IPR002253">
    <property type="entry name" value="Flavin_mOase_1"/>
</dbReference>
<evidence type="ECO:0000256" key="4">
    <source>
        <dbReference type="ARBA" id="ARBA00022630"/>
    </source>
</evidence>
<dbReference type="EC" id="1.-.-.-" evidence="18"/>
<name>A0A1I7SAL3_BURXY</name>
<evidence type="ECO:0000256" key="9">
    <source>
        <dbReference type="ARBA" id="ARBA00022989"/>
    </source>
</evidence>
<evidence type="ECO:0000256" key="10">
    <source>
        <dbReference type="ARBA" id="ARBA00023002"/>
    </source>
</evidence>
<evidence type="ECO:0000256" key="1">
    <source>
        <dbReference type="ARBA" id="ARBA00001974"/>
    </source>
</evidence>
<evidence type="ECO:0000313" key="21">
    <source>
        <dbReference type="WBParaSite" id="BXY_1006000.1"/>
    </source>
</evidence>
<evidence type="ECO:0000256" key="19">
    <source>
        <dbReference type="SAM" id="Phobius"/>
    </source>
</evidence>
<evidence type="ECO:0000256" key="2">
    <source>
        <dbReference type="ARBA" id="ARBA00004389"/>
    </source>
</evidence>
<dbReference type="GO" id="GO:0050661">
    <property type="term" value="F:NADP binding"/>
    <property type="evidence" value="ECO:0007669"/>
    <property type="project" value="InterPro"/>
</dbReference>
<evidence type="ECO:0000256" key="8">
    <source>
        <dbReference type="ARBA" id="ARBA00022857"/>
    </source>
</evidence>
<dbReference type="InterPro" id="IPR020946">
    <property type="entry name" value="Flavin_mOase-like"/>
</dbReference>
<keyword evidence="7 18" id="KW-0274">FAD</keyword>
<dbReference type="InterPro" id="IPR050346">
    <property type="entry name" value="FMO-like"/>
</dbReference>
<dbReference type="InterPro" id="IPR000960">
    <property type="entry name" value="Flavin_mOase"/>
</dbReference>
<dbReference type="eggNOG" id="KOG1399">
    <property type="taxonomic scope" value="Eukaryota"/>
</dbReference>
<keyword evidence="9 19" id="KW-1133">Transmembrane helix</keyword>
<evidence type="ECO:0000256" key="18">
    <source>
        <dbReference type="RuleBase" id="RU361177"/>
    </source>
</evidence>
<evidence type="ECO:0000256" key="11">
    <source>
        <dbReference type="ARBA" id="ARBA00023033"/>
    </source>
</evidence>
<comment type="cofactor">
    <cofactor evidence="1 18">
        <name>FAD</name>
        <dbReference type="ChEBI" id="CHEBI:57692"/>
    </cofactor>
</comment>
<dbReference type="InterPro" id="IPR036188">
    <property type="entry name" value="FAD/NAD-bd_sf"/>
</dbReference>
<evidence type="ECO:0000256" key="13">
    <source>
        <dbReference type="ARBA" id="ARBA00045957"/>
    </source>
</evidence>
<evidence type="ECO:0000256" key="7">
    <source>
        <dbReference type="ARBA" id="ARBA00022827"/>
    </source>
</evidence>
<comment type="catalytic activity">
    <reaction evidence="17">
        <text>N,N-dimethylaniline + NADPH + O2 + H(+) = N,N-dimethylaniline N-oxide + NADP(+) + H2O</text>
        <dbReference type="Rhea" id="RHEA:24468"/>
        <dbReference type="ChEBI" id="CHEBI:15377"/>
        <dbReference type="ChEBI" id="CHEBI:15378"/>
        <dbReference type="ChEBI" id="CHEBI:15379"/>
        <dbReference type="ChEBI" id="CHEBI:16269"/>
        <dbReference type="ChEBI" id="CHEBI:17735"/>
        <dbReference type="ChEBI" id="CHEBI:57783"/>
        <dbReference type="ChEBI" id="CHEBI:58349"/>
        <dbReference type="EC" id="1.14.13.8"/>
    </reaction>
    <physiologicalReaction direction="left-to-right" evidence="17">
        <dbReference type="Rhea" id="RHEA:24469"/>
    </physiologicalReaction>
</comment>
<dbReference type="PRINTS" id="PR00370">
    <property type="entry name" value="FMOXYGENASE"/>
</dbReference>
<dbReference type="Pfam" id="PF00743">
    <property type="entry name" value="FMO-like"/>
    <property type="match status" value="1"/>
</dbReference>
<keyword evidence="10 18" id="KW-0560">Oxidoreductase</keyword>
<keyword evidence="5 19" id="KW-0812">Transmembrane</keyword>
<dbReference type="GO" id="GO:0005789">
    <property type="term" value="C:endoplasmic reticulum membrane"/>
    <property type="evidence" value="ECO:0007669"/>
    <property type="project" value="UniProtKB-SubCell"/>
</dbReference>
<dbReference type="GO" id="GO:0050660">
    <property type="term" value="F:flavin adenine dinucleotide binding"/>
    <property type="evidence" value="ECO:0007669"/>
    <property type="project" value="InterPro"/>
</dbReference>
<accession>A0A1I7SAL3</accession>
<comment type="catalytic activity">
    <reaction evidence="16">
        <text>trimethylamine + NADPH + O2 = trimethylamine N-oxide + NADP(+) + H2O</text>
        <dbReference type="Rhea" id="RHEA:31979"/>
        <dbReference type="ChEBI" id="CHEBI:15377"/>
        <dbReference type="ChEBI" id="CHEBI:15379"/>
        <dbReference type="ChEBI" id="CHEBI:15724"/>
        <dbReference type="ChEBI" id="CHEBI:57783"/>
        <dbReference type="ChEBI" id="CHEBI:58349"/>
        <dbReference type="ChEBI" id="CHEBI:58389"/>
        <dbReference type="EC" id="1.14.13.148"/>
    </reaction>
    <physiologicalReaction direction="left-to-right" evidence="16">
        <dbReference type="Rhea" id="RHEA:31980"/>
    </physiologicalReaction>
</comment>
<evidence type="ECO:0000256" key="5">
    <source>
        <dbReference type="ARBA" id="ARBA00022692"/>
    </source>
</evidence>
<evidence type="ECO:0000256" key="15">
    <source>
        <dbReference type="ARBA" id="ARBA00048041"/>
    </source>
</evidence>
<dbReference type="GO" id="GO:0004499">
    <property type="term" value="F:N,N-dimethylaniline monooxygenase activity"/>
    <property type="evidence" value="ECO:0007669"/>
    <property type="project" value="InterPro"/>
</dbReference>
<proteinExistence type="inferred from homology"/>
<dbReference type="WBParaSite" id="BXY_1006000.1">
    <property type="protein sequence ID" value="BXY_1006000.1"/>
    <property type="gene ID" value="BXY_1006000"/>
</dbReference>
<feature type="transmembrane region" description="Helical" evidence="19">
    <location>
        <begin position="568"/>
        <end position="587"/>
    </location>
</feature>
<sequence length="595" mass="68296">MRGAGHKNGIKRRPNGQFQQVVSYQTLRGFKVLLDPRTSSNSTMVNSASPKRCAIIGAGVSGLPSARWAKAYGYEPVVFELRNNVGGLWYYQNENTEFSCVMKKTIMNTSKEMSAYSDFPPPLDFPWFMTNQRMHQYLQLYAKHHDILKNVRFNHRVTRVERTPDFEETGEWAVEYQDANKNKSSEVFQAVLICTGRQSVPFMPPEYPGQKNFKGKIIHSKDYKDANIFENKKVLIVGLGNSGTDAASEVGQIAKSCFLSTRRGAWIHHRTIYGKPNDIYCNRRILEYVKKVFGRDFHAGLMERAFRSCFDHKIYGLNPEHKSYNQDPILICDELQLRLAAGQVVLKPEIHSFTENSVKFADGTVEEIEDVVMATGFSYNFDYLENGKIIPTKDDDLRLWKNMFPLSLMESKKGTTLAMVGMLQLSGAIMPAMEMQARVFFEVNAGHVKLPTTNAMHAEIMRDQEQRRRQYMGARANYTKVCFIDYMREMGQLIGCYADPFRLVFTDPKLAYRLLFHPDLPYSYRLQGPFAWPKAREMIFSVYERMDCGLIKKDTRAVQKVQSRDKGYLTMSVVSLTLSSAIFFYLLNSLLTVMV</sequence>
<keyword evidence="4 18" id="KW-0285">Flavoprotein</keyword>
<comment type="catalytic activity">
    <reaction evidence="14">
        <text>hypotaurine + NADH + O2 + H(+) = taurine + NAD(+) + H2O</text>
        <dbReference type="Rhea" id="RHEA:74111"/>
        <dbReference type="ChEBI" id="CHEBI:15377"/>
        <dbReference type="ChEBI" id="CHEBI:15378"/>
        <dbReference type="ChEBI" id="CHEBI:15379"/>
        <dbReference type="ChEBI" id="CHEBI:57540"/>
        <dbReference type="ChEBI" id="CHEBI:57853"/>
        <dbReference type="ChEBI" id="CHEBI:57945"/>
        <dbReference type="ChEBI" id="CHEBI:507393"/>
        <dbReference type="EC" id="1.14.13.8"/>
    </reaction>
    <physiologicalReaction direction="left-to-right" evidence="14">
        <dbReference type="Rhea" id="RHEA:74112"/>
    </physiologicalReaction>
</comment>
<comment type="subcellular location">
    <subcellularLocation>
        <location evidence="2">Endoplasmic reticulum membrane</location>
        <topology evidence="2">Single-pass membrane protein</topology>
    </subcellularLocation>
</comment>
<keyword evidence="12 19" id="KW-0472">Membrane</keyword>
<keyword evidence="8" id="KW-0521">NADP</keyword>
<evidence type="ECO:0000256" key="6">
    <source>
        <dbReference type="ARBA" id="ARBA00022824"/>
    </source>
</evidence>
<keyword evidence="11 18" id="KW-0503">Monooxygenase</keyword>
<comment type="catalytic activity">
    <reaction evidence="15">
        <text>hypotaurine + NADPH + O2 + H(+) = taurine + NADP(+) + H2O</text>
        <dbReference type="Rhea" id="RHEA:69819"/>
        <dbReference type="ChEBI" id="CHEBI:15377"/>
        <dbReference type="ChEBI" id="CHEBI:15378"/>
        <dbReference type="ChEBI" id="CHEBI:15379"/>
        <dbReference type="ChEBI" id="CHEBI:57783"/>
        <dbReference type="ChEBI" id="CHEBI:57853"/>
        <dbReference type="ChEBI" id="CHEBI:58349"/>
        <dbReference type="ChEBI" id="CHEBI:507393"/>
        <dbReference type="EC" id="1.14.13.8"/>
    </reaction>
    <physiologicalReaction direction="left-to-right" evidence="15">
        <dbReference type="Rhea" id="RHEA:69820"/>
    </physiologicalReaction>
</comment>
<protein>
    <recommendedName>
        <fullName evidence="18">Flavin-containing monooxygenase</fullName>
        <ecNumber evidence="18">1.-.-.-</ecNumber>
    </recommendedName>
</protein>
<comment type="function">
    <text evidence="13">Broad spectrum monooxygenase that catalyzes the oxygenation of a wide variety of nitrogen- and sulfur-containing compounds including xenobiotics. Catalyzes the S-oxygenation of hypotaurine to produce taurine, an organic osmolyte involved in cell volume regulation as well as a variety of cytoprotective and developmental processes. In vitro, catalyzes the N-oxygenation of trimethylamine (TMA) to produce trimethylamine N-oxide (TMAO) and could therefore participate to the detoxification of this compound that is generated by the action of gut microbiota from dietary precursors such as choline, choline containing compounds, betaine or L-carnitine.</text>
</comment>
<evidence type="ECO:0000313" key="20">
    <source>
        <dbReference type="Proteomes" id="UP000095284"/>
    </source>
</evidence>
<dbReference type="Proteomes" id="UP000095284">
    <property type="component" value="Unplaced"/>
</dbReference>
<evidence type="ECO:0000256" key="14">
    <source>
        <dbReference type="ARBA" id="ARBA00047338"/>
    </source>
</evidence>
<evidence type="ECO:0000256" key="16">
    <source>
        <dbReference type="ARBA" id="ARBA00048088"/>
    </source>
</evidence>
<dbReference type="PRINTS" id="PR01121">
    <property type="entry name" value="FMOXYGENASE1"/>
</dbReference>
<dbReference type="PIRSF" id="PIRSF000332">
    <property type="entry name" value="FMO"/>
    <property type="match status" value="1"/>
</dbReference>
<organism evidence="20 21">
    <name type="scientific">Bursaphelenchus xylophilus</name>
    <name type="common">Pinewood nematode worm</name>
    <name type="synonym">Aphelenchoides xylophilus</name>
    <dbReference type="NCBI Taxonomy" id="6326"/>
    <lineage>
        <taxon>Eukaryota</taxon>
        <taxon>Metazoa</taxon>
        <taxon>Ecdysozoa</taxon>
        <taxon>Nematoda</taxon>
        <taxon>Chromadorea</taxon>
        <taxon>Rhabditida</taxon>
        <taxon>Tylenchina</taxon>
        <taxon>Tylenchomorpha</taxon>
        <taxon>Aphelenchoidea</taxon>
        <taxon>Aphelenchoididae</taxon>
        <taxon>Bursaphelenchus</taxon>
    </lineage>
</organism>
<dbReference type="GO" id="GO:0034899">
    <property type="term" value="F:trimethylamine monooxygenase activity"/>
    <property type="evidence" value="ECO:0007669"/>
    <property type="project" value="UniProtKB-EC"/>
</dbReference>
<dbReference type="SUPFAM" id="SSF51905">
    <property type="entry name" value="FAD/NAD(P)-binding domain"/>
    <property type="match status" value="2"/>
</dbReference>